<dbReference type="AlphaFoldDB" id="H2Y845"/>
<name>H2Y845_CIOSA</name>
<dbReference type="Gene3D" id="1.20.5.190">
    <property type="match status" value="1"/>
</dbReference>
<dbReference type="PROSITE" id="PS50096">
    <property type="entry name" value="IQ"/>
    <property type="match status" value="1"/>
</dbReference>
<reference evidence="1" key="3">
    <citation type="submission" date="2025-09" db="UniProtKB">
        <authorList>
            <consortium name="Ensembl"/>
        </authorList>
    </citation>
    <scope>IDENTIFICATION</scope>
</reference>
<reference evidence="2" key="1">
    <citation type="submission" date="2003-08" db="EMBL/GenBank/DDBJ databases">
        <authorList>
            <person name="Birren B."/>
            <person name="Nusbaum C."/>
            <person name="Abebe A."/>
            <person name="Abouelleil A."/>
            <person name="Adekoya E."/>
            <person name="Ait-zahra M."/>
            <person name="Allen N."/>
            <person name="Allen T."/>
            <person name="An P."/>
            <person name="Anderson M."/>
            <person name="Anderson S."/>
            <person name="Arachchi H."/>
            <person name="Armbruster J."/>
            <person name="Bachantsang P."/>
            <person name="Baldwin J."/>
            <person name="Barry A."/>
            <person name="Bayul T."/>
            <person name="Blitshsteyn B."/>
            <person name="Bloom T."/>
            <person name="Blye J."/>
            <person name="Boguslavskiy L."/>
            <person name="Borowsky M."/>
            <person name="Boukhgalter B."/>
            <person name="Brunache A."/>
            <person name="Butler J."/>
            <person name="Calixte N."/>
            <person name="Calvo S."/>
            <person name="Camarata J."/>
            <person name="Campo K."/>
            <person name="Chang J."/>
            <person name="Cheshatsang Y."/>
            <person name="Citroen M."/>
            <person name="Collymore A."/>
            <person name="Considine T."/>
            <person name="Cook A."/>
            <person name="Cooke P."/>
            <person name="Corum B."/>
            <person name="Cuomo C."/>
            <person name="David R."/>
            <person name="Dawoe T."/>
            <person name="Degray S."/>
            <person name="Dodge S."/>
            <person name="Dooley K."/>
            <person name="Dorje P."/>
            <person name="Dorjee K."/>
            <person name="Dorris L."/>
            <person name="Duffey N."/>
            <person name="Dupes A."/>
            <person name="Elkins T."/>
            <person name="Engels R."/>
            <person name="Erickson J."/>
            <person name="Farina A."/>
            <person name="Faro S."/>
            <person name="Ferreira P."/>
            <person name="Fischer H."/>
            <person name="Fitzgerald M."/>
            <person name="Foley K."/>
            <person name="Gage D."/>
            <person name="Galagan J."/>
            <person name="Gearin G."/>
            <person name="Gnerre S."/>
            <person name="Gnirke A."/>
            <person name="Goyette A."/>
            <person name="Graham J."/>
            <person name="Grandbois E."/>
            <person name="Gyaltsen K."/>
            <person name="Hafez N."/>
            <person name="Hagopian D."/>
            <person name="Hagos B."/>
            <person name="Hall J."/>
            <person name="Hatcher B."/>
            <person name="Heller A."/>
            <person name="Higgins H."/>
            <person name="Honan T."/>
            <person name="Horn A."/>
            <person name="Houde N."/>
            <person name="Hughes L."/>
            <person name="Hulme W."/>
            <person name="Husby E."/>
            <person name="Iliev I."/>
            <person name="Jaffe D."/>
            <person name="Jones C."/>
            <person name="Kamal M."/>
            <person name="Kamat A."/>
            <person name="Kamvysselis M."/>
            <person name="Karlsson E."/>
            <person name="Kells C."/>
            <person name="Kieu A."/>
            <person name="Kisner P."/>
            <person name="Kodira C."/>
            <person name="Kulbokas E."/>
            <person name="Labutti K."/>
            <person name="Lama D."/>
            <person name="Landers T."/>
            <person name="Leger J."/>
            <person name="Levine S."/>
            <person name="Lewis D."/>
            <person name="Lewis T."/>
            <person name="Lindblad-toh K."/>
            <person name="Liu X."/>
            <person name="Lokyitsang T."/>
            <person name="Lokyitsang Y."/>
            <person name="Lucien O."/>
            <person name="Lui A."/>
            <person name="Ma L.J."/>
            <person name="Mabbitt R."/>
            <person name="Macdonald J."/>
            <person name="Maclean C."/>
            <person name="Major J."/>
            <person name="Manning J."/>
            <person name="Marabella R."/>
            <person name="Maru K."/>
            <person name="Matthews C."/>
            <person name="Mauceli E."/>
            <person name="Mccarthy M."/>
            <person name="Mcdonough S."/>
            <person name="Mcghee T."/>
            <person name="Meldrim J."/>
            <person name="Meneus L."/>
            <person name="Mesirov J."/>
            <person name="Mihalev A."/>
            <person name="Mihova T."/>
            <person name="Mikkelsen T."/>
            <person name="Mlenga V."/>
            <person name="Moru K."/>
            <person name="Mozes J."/>
            <person name="Mulrain L."/>
            <person name="Munson G."/>
            <person name="Naylor J."/>
            <person name="Newes C."/>
            <person name="Nguyen C."/>
            <person name="Nguyen N."/>
            <person name="Nguyen T."/>
            <person name="Nicol R."/>
            <person name="Nielsen C."/>
            <person name="Nizzari M."/>
            <person name="Norbu C."/>
            <person name="Norbu N."/>
            <person name="O'donnell P."/>
            <person name="Okoawo O."/>
            <person name="O'leary S."/>
            <person name="Omotosho B."/>
            <person name="O'neill K."/>
            <person name="Osman S."/>
            <person name="Parker S."/>
            <person name="Perrin D."/>
            <person name="Phunkhang P."/>
            <person name="Piqani B."/>
            <person name="Purcell S."/>
            <person name="Rachupka T."/>
            <person name="Ramasamy U."/>
            <person name="Rameau R."/>
            <person name="Ray V."/>
            <person name="Raymond C."/>
            <person name="Retta R."/>
            <person name="Richardson S."/>
            <person name="Rise C."/>
            <person name="Rodriguez J."/>
            <person name="Rogers J."/>
            <person name="Rogov P."/>
            <person name="Rutman M."/>
            <person name="Schupbach R."/>
            <person name="Seaman C."/>
            <person name="Settipalli S."/>
            <person name="Sharpe T."/>
            <person name="Sheridan J."/>
            <person name="Sherpa N."/>
            <person name="Shi J."/>
            <person name="Smirnov S."/>
            <person name="Smith C."/>
            <person name="Sougnez C."/>
            <person name="Spencer B."/>
            <person name="Stalker J."/>
            <person name="Stange-thomann N."/>
            <person name="Stavropoulos S."/>
            <person name="Stetson K."/>
            <person name="Stone C."/>
            <person name="Stone S."/>
            <person name="Stubbs M."/>
            <person name="Talamas J."/>
            <person name="Tchuinga P."/>
            <person name="Tenzing P."/>
            <person name="Tesfaye S."/>
            <person name="Theodore J."/>
            <person name="Thoulutsang Y."/>
            <person name="Topham K."/>
            <person name="Towey S."/>
            <person name="Tsamla T."/>
            <person name="Tsomo N."/>
            <person name="Vallee D."/>
            <person name="Vassiliev H."/>
            <person name="Venkataraman V."/>
            <person name="Vinson J."/>
            <person name="Vo A."/>
            <person name="Wade C."/>
            <person name="Wang S."/>
            <person name="Wangchuk T."/>
            <person name="Wangdi T."/>
            <person name="Whittaker C."/>
            <person name="Wilkinson J."/>
            <person name="Wu Y."/>
            <person name="Wyman D."/>
            <person name="Yadav S."/>
            <person name="Yang S."/>
            <person name="Yang X."/>
            <person name="Yeager S."/>
            <person name="Yee E."/>
            <person name="Young G."/>
            <person name="Zainoun J."/>
            <person name="Zembeck L."/>
            <person name="Zimmer A."/>
            <person name="Zody M."/>
            <person name="Lander E."/>
        </authorList>
    </citation>
    <scope>NUCLEOTIDE SEQUENCE [LARGE SCALE GENOMIC DNA]</scope>
</reference>
<organism evidence="1 2">
    <name type="scientific">Ciona savignyi</name>
    <name type="common">Pacific transparent sea squirt</name>
    <dbReference type="NCBI Taxonomy" id="51511"/>
    <lineage>
        <taxon>Eukaryota</taxon>
        <taxon>Metazoa</taxon>
        <taxon>Chordata</taxon>
        <taxon>Tunicata</taxon>
        <taxon>Ascidiacea</taxon>
        <taxon>Phlebobranchia</taxon>
        <taxon>Cionidae</taxon>
        <taxon>Ciona</taxon>
    </lineage>
</organism>
<dbReference type="InParanoid" id="H2Y845"/>
<dbReference type="PANTHER" id="PTHR15673:SF2">
    <property type="entry name" value="IQ CALMODULIN-BINDING MOTIF-CONTAINING PROTEIN 1"/>
    <property type="match status" value="1"/>
</dbReference>
<dbReference type="STRING" id="51511.ENSCSAVP00000001493"/>
<dbReference type="HOGENOM" id="CLU_2283709_0_0_1"/>
<protein>
    <submittedName>
        <fullName evidence="1">Uncharacterized protein</fullName>
    </submittedName>
</protein>
<evidence type="ECO:0000313" key="2">
    <source>
        <dbReference type="Proteomes" id="UP000007875"/>
    </source>
</evidence>
<sequence>MRRTGRMQVSQEKLESRRSFRKLREKQLLALEIVPAKKISQHIQSEETTAAIRIQSHWRAHAQRKVFSAKRKFHRENAAAIVIQKQVRKYFKKEKKEDITVC</sequence>
<dbReference type="InterPro" id="IPR028765">
    <property type="entry name" value="IQCB1"/>
</dbReference>
<dbReference type="Proteomes" id="UP000007875">
    <property type="component" value="Unassembled WGS sequence"/>
</dbReference>
<proteinExistence type="predicted"/>
<dbReference type="GO" id="GO:0060271">
    <property type="term" value="P:cilium assembly"/>
    <property type="evidence" value="ECO:0007669"/>
    <property type="project" value="InterPro"/>
</dbReference>
<dbReference type="PANTHER" id="PTHR15673">
    <property type="entry name" value="IQ CALMODULIN-BINDING MOTIF CONTAINING PROTEIN 1"/>
    <property type="match status" value="1"/>
</dbReference>
<dbReference type="Ensembl" id="ENSCSAVT00000001513.1">
    <property type="protein sequence ID" value="ENSCSAVP00000001493.1"/>
    <property type="gene ID" value="ENSCSAVG00000000849.1"/>
</dbReference>
<dbReference type="GO" id="GO:0005929">
    <property type="term" value="C:cilium"/>
    <property type="evidence" value="ECO:0007669"/>
    <property type="project" value="TreeGrafter"/>
</dbReference>
<dbReference type="GO" id="GO:0005516">
    <property type="term" value="F:calmodulin binding"/>
    <property type="evidence" value="ECO:0007669"/>
    <property type="project" value="InterPro"/>
</dbReference>
<accession>H2Y845</accession>
<keyword evidence="2" id="KW-1185">Reference proteome</keyword>
<reference evidence="1" key="2">
    <citation type="submission" date="2025-08" db="UniProtKB">
        <authorList>
            <consortium name="Ensembl"/>
        </authorList>
    </citation>
    <scope>IDENTIFICATION</scope>
</reference>
<dbReference type="InterPro" id="IPR000048">
    <property type="entry name" value="IQ_motif_EF-hand-BS"/>
</dbReference>
<dbReference type="Pfam" id="PF00612">
    <property type="entry name" value="IQ"/>
    <property type="match status" value="2"/>
</dbReference>
<evidence type="ECO:0000313" key="1">
    <source>
        <dbReference type="Ensembl" id="ENSCSAVP00000001493.1"/>
    </source>
</evidence>